<comment type="caution">
    <text evidence="1">The sequence shown here is derived from an EMBL/GenBank/DDBJ whole genome shotgun (WGS) entry which is preliminary data.</text>
</comment>
<reference evidence="1" key="3">
    <citation type="submission" date="2016-12" db="EMBL/GenBank/DDBJ databases">
        <title>Annotation of the draft genome assembly of Crocosphaera watsonii WH 8501.</title>
        <authorList>
            <consortium name="US DOE Joint Genome Institute (JGI-ORNL)"/>
            <person name="Larimer F."/>
            <person name="Land M."/>
        </authorList>
    </citation>
    <scope>NUCLEOTIDE SEQUENCE</scope>
    <source>
        <strain evidence="1">WH 8501</strain>
    </source>
</reference>
<dbReference type="OrthoDB" id="477866at2"/>
<dbReference type="AlphaFoldDB" id="Q4C2N5"/>
<dbReference type="Pfam" id="PF00805">
    <property type="entry name" value="Pentapeptide"/>
    <property type="match status" value="1"/>
</dbReference>
<dbReference type="KEGG" id="cwa:CwatDRAFT_3250"/>
<dbReference type="Gene3D" id="2.160.20.80">
    <property type="entry name" value="E3 ubiquitin-protein ligase SopA"/>
    <property type="match status" value="1"/>
</dbReference>
<accession>Q4C2N5</accession>
<sequence>MKCGIWVKAYLSNANLSNANFSYANLSNAYLSYAYLSNAYLSNAYLSNAYLEGIKWNKYTNWEGVQGLETAKNVPEALREQLWL</sequence>
<keyword evidence="2" id="KW-1185">Reference proteome</keyword>
<reference evidence="1" key="2">
    <citation type="submission" date="2005-06" db="EMBL/GenBank/DDBJ databases">
        <title>Sequencing of the draft genome and assembly of Crocosphaera watsonii WH 8501.</title>
        <authorList>
            <consortium name="US DOE Joint Genome Institute (JGI-PGF)"/>
            <person name="Copeland A."/>
            <person name="Lucas S."/>
            <person name="Lapidus A."/>
            <person name="Barry K."/>
            <person name="Detter C."/>
            <person name="Glavina T."/>
            <person name="Hammon N."/>
            <person name="Israni S."/>
            <person name="Pitluck S."/>
            <person name="Richardson P."/>
        </authorList>
    </citation>
    <scope>NUCLEOTIDE SEQUENCE [LARGE SCALE GENOMIC DNA]</scope>
    <source>
        <strain evidence="1">WH 8501</strain>
    </source>
</reference>
<evidence type="ECO:0000313" key="1">
    <source>
        <dbReference type="EMBL" id="EAM50407.1"/>
    </source>
</evidence>
<protein>
    <submittedName>
        <fullName evidence="1">Pentapeptide repeat</fullName>
    </submittedName>
</protein>
<organism evidence="1 2">
    <name type="scientific">Crocosphaera watsonii WH 8501</name>
    <dbReference type="NCBI Taxonomy" id="165597"/>
    <lineage>
        <taxon>Bacteria</taxon>
        <taxon>Bacillati</taxon>
        <taxon>Cyanobacteriota</taxon>
        <taxon>Cyanophyceae</taxon>
        <taxon>Oscillatoriophycideae</taxon>
        <taxon>Chroococcales</taxon>
        <taxon>Aphanothecaceae</taxon>
        <taxon>Crocosphaera</taxon>
    </lineage>
</organism>
<proteinExistence type="predicted"/>
<dbReference type="InterPro" id="IPR001646">
    <property type="entry name" value="5peptide_repeat"/>
</dbReference>
<evidence type="ECO:0000313" key="2">
    <source>
        <dbReference type="Proteomes" id="UP000003922"/>
    </source>
</evidence>
<dbReference type="EMBL" id="AADV02000027">
    <property type="protein sequence ID" value="EAM50407.1"/>
    <property type="molecule type" value="Genomic_DNA"/>
</dbReference>
<dbReference type="SUPFAM" id="SSF141571">
    <property type="entry name" value="Pentapeptide repeat-like"/>
    <property type="match status" value="1"/>
</dbReference>
<name>Q4C2N5_CROWT</name>
<dbReference type="RefSeq" id="WP_007305898.1">
    <property type="nucleotide sequence ID" value="NZ_AADV02000027.1"/>
</dbReference>
<reference evidence="1" key="1">
    <citation type="submission" date="2004-02" db="EMBL/GenBank/DDBJ databases">
        <authorList>
            <consortium name="DOE Joint Genome Institute"/>
        </authorList>
    </citation>
    <scope>NUCLEOTIDE SEQUENCE [LARGE SCALE GENOMIC DNA]</scope>
    <source>
        <strain evidence="1">WH 8501</strain>
    </source>
</reference>
<dbReference type="Proteomes" id="UP000003922">
    <property type="component" value="Unassembled WGS sequence"/>
</dbReference>
<gene>
    <name evidence="1" type="ORF">CwatDRAFT_3250</name>
</gene>